<protein>
    <submittedName>
        <fullName evidence="1">Uncharacterized protein</fullName>
    </submittedName>
</protein>
<keyword evidence="2" id="KW-1185">Reference proteome</keyword>
<dbReference type="EMBL" id="QCYY01001370">
    <property type="protein sequence ID" value="ROT78513.1"/>
    <property type="molecule type" value="Genomic_DNA"/>
</dbReference>
<dbReference type="Proteomes" id="UP000283509">
    <property type="component" value="Unassembled WGS sequence"/>
</dbReference>
<proteinExistence type="predicted"/>
<comment type="caution">
    <text evidence="1">The sequence shown here is derived from an EMBL/GenBank/DDBJ whole genome shotgun (WGS) entry which is preliminary data.</text>
</comment>
<dbReference type="AlphaFoldDB" id="A0A3R7MJN1"/>
<accession>A0A3R7MJN1</accession>
<sequence>MVVLLIPPHLRPQHSPHNSQTTGHTLPLLHKASRRDKLLTQHPLHTVPHLHKVGTDIRRQLRLQFSQHQVVEGTAVMNKTVPTALEAMDRHLQALHMVVNPMLTSQLLLPKEILEDRRQHKEAMAEALHLEEVMVVHHLLGGGQGGGYNSGLGMAPPPLSAPPGCGGMYGSPLKQSPAPIPSCIVPTELLMSKVLLTGEIKGEVITKSPGSAQESFSEVMSQRIASDVTVCHQTKSNFNAAQGHLVLNYNFRELYRMV</sequence>
<name>A0A3R7MJN1_PENVA</name>
<organism evidence="1 2">
    <name type="scientific">Penaeus vannamei</name>
    <name type="common">Whiteleg shrimp</name>
    <name type="synonym">Litopenaeus vannamei</name>
    <dbReference type="NCBI Taxonomy" id="6689"/>
    <lineage>
        <taxon>Eukaryota</taxon>
        <taxon>Metazoa</taxon>
        <taxon>Ecdysozoa</taxon>
        <taxon>Arthropoda</taxon>
        <taxon>Crustacea</taxon>
        <taxon>Multicrustacea</taxon>
        <taxon>Malacostraca</taxon>
        <taxon>Eumalacostraca</taxon>
        <taxon>Eucarida</taxon>
        <taxon>Decapoda</taxon>
        <taxon>Dendrobranchiata</taxon>
        <taxon>Penaeoidea</taxon>
        <taxon>Penaeidae</taxon>
        <taxon>Penaeus</taxon>
    </lineage>
</organism>
<evidence type="ECO:0000313" key="2">
    <source>
        <dbReference type="Proteomes" id="UP000283509"/>
    </source>
</evidence>
<gene>
    <name evidence="1" type="ORF">C7M84_002768</name>
</gene>
<evidence type="ECO:0000313" key="1">
    <source>
        <dbReference type="EMBL" id="ROT78513.1"/>
    </source>
</evidence>
<reference evidence="1 2" key="1">
    <citation type="submission" date="2018-04" db="EMBL/GenBank/DDBJ databases">
        <authorList>
            <person name="Zhang X."/>
            <person name="Yuan J."/>
            <person name="Li F."/>
            <person name="Xiang J."/>
        </authorList>
    </citation>
    <scope>NUCLEOTIDE SEQUENCE [LARGE SCALE GENOMIC DNA]</scope>
    <source>
        <tissue evidence="1">Muscle</tissue>
    </source>
</reference>
<reference evidence="1 2" key="2">
    <citation type="submission" date="2019-01" db="EMBL/GenBank/DDBJ databases">
        <title>The decoding of complex shrimp genome reveals the adaptation for benthos swimmer, frequently molting mechanism and breeding impact on genome.</title>
        <authorList>
            <person name="Sun Y."/>
            <person name="Gao Y."/>
            <person name="Yu Y."/>
        </authorList>
    </citation>
    <scope>NUCLEOTIDE SEQUENCE [LARGE SCALE GENOMIC DNA]</scope>
    <source>
        <tissue evidence="1">Muscle</tissue>
    </source>
</reference>